<evidence type="ECO:0000313" key="2">
    <source>
        <dbReference type="Proteomes" id="UP000886752"/>
    </source>
</evidence>
<reference evidence="1" key="2">
    <citation type="submission" date="2021-04" db="EMBL/GenBank/DDBJ databases">
        <authorList>
            <person name="Gilroy R."/>
        </authorList>
    </citation>
    <scope>NUCLEOTIDE SEQUENCE</scope>
    <source>
        <strain evidence="1">ChiHecec2B26-446</strain>
    </source>
</reference>
<dbReference type="AlphaFoldDB" id="A0A9D1TQC5"/>
<evidence type="ECO:0000313" key="1">
    <source>
        <dbReference type="EMBL" id="HIW01563.1"/>
    </source>
</evidence>
<name>A0A9D1TQC5_9BACT</name>
<proteinExistence type="predicted"/>
<reference evidence="1" key="1">
    <citation type="journal article" date="2021" name="PeerJ">
        <title>Extensive microbial diversity within the chicken gut microbiome revealed by metagenomics and culture.</title>
        <authorList>
            <person name="Gilroy R."/>
            <person name="Ravi A."/>
            <person name="Getino M."/>
            <person name="Pursley I."/>
            <person name="Horton D.L."/>
            <person name="Alikhan N.F."/>
            <person name="Baker D."/>
            <person name="Gharbi K."/>
            <person name="Hall N."/>
            <person name="Watson M."/>
            <person name="Adriaenssens E.M."/>
            <person name="Foster-Nyarko E."/>
            <person name="Jarju S."/>
            <person name="Secka A."/>
            <person name="Antonio M."/>
            <person name="Oren A."/>
            <person name="Chaudhuri R.R."/>
            <person name="La Ragione R."/>
            <person name="Hildebrand F."/>
            <person name="Pallen M.J."/>
        </authorList>
    </citation>
    <scope>NUCLEOTIDE SEQUENCE</scope>
    <source>
        <strain evidence="1">ChiHecec2B26-446</strain>
    </source>
</reference>
<dbReference type="Proteomes" id="UP000886752">
    <property type="component" value="Unassembled WGS sequence"/>
</dbReference>
<protein>
    <submittedName>
        <fullName evidence="1">Uncharacterized protein</fullName>
    </submittedName>
</protein>
<accession>A0A9D1TQC5</accession>
<sequence>MQIEKKGTGPWPTVSVDGTTVSITACGETRAYDCNALQGDAQVVLDIVRTADGALAEGVANGVEYVASLIIPASRYENVPLPMTLEEPVLPEGVDPASISPAPTTETVRKELAATDMEAIRLILWTITENSTQEG</sequence>
<organism evidence="1 2">
    <name type="scientific">Candidatus Desulfovibrio intestinipullorum</name>
    <dbReference type="NCBI Taxonomy" id="2838536"/>
    <lineage>
        <taxon>Bacteria</taxon>
        <taxon>Pseudomonadati</taxon>
        <taxon>Thermodesulfobacteriota</taxon>
        <taxon>Desulfovibrionia</taxon>
        <taxon>Desulfovibrionales</taxon>
        <taxon>Desulfovibrionaceae</taxon>
        <taxon>Desulfovibrio</taxon>
    </lineage>
</organism>
<comment type="caution">
    <text evidence="1">The sequence shown here is derived from an EMBL/GenBank/DDBJ whole genome shotgun (WGS) entry which is preliminary data.</text>
</comment>
<gene>
    <name evidence="1" type="ORF">H9894_10325</name>
</gene>
<dbReference type="EMBL" id="DXHV01000083">
    <property type="protein sequence ID" value="HIW01563.1"/>
    <property type="molecule type" value="Genomic_DNA"/>
</dbReference>